<dbReference type="RefSeq" id="WP_152806244.1">
    <property type="nucleotide sequence ID" value="NZ_WHNX01000033.1"/>
</dbReference>
<dbReference type="PROSITE" id="PS50977">
    <property type="entry name" value="HTH_TETR_2"/>
    <property type="match status" value="1"/>
</dbReference>
<dbReference type="AlphaFoldDB" id="A0A6A7KC42"/>
<feature type="domain" description="HTH tetR-type" evidence="3">
    <location>
        <begin position="1"/>
        <end position="61"/>
    </location>
</feature>
<evidence type="ECO:0000259" key="3">
    <source>
        <dbReference type="PROSITE" id="PS50977"/>
    </source>
</evidence>
<name>A0A6A7KC42_9FIRM</name>
<proteinExistence type="predicted"/>
<dbReference type="InterPro" id="IPR009057">
    <property type="entry name" value="Homeodomain-like_sf"/>
</dbReference>
<dbReference type="PRINTS" id="PR00455">
    <property type="entry name" value="HTHTETR"/>
</dbReference>
<evidence type="ECO:0000256" key="1">
    <source>
        <dbReference type="ARBA" id="ARBA00023125"/>
    </source>
</evidence>
<reference evidence="4 5" key="1">
    <citation type="submission" date="2019-10" db="EMBL/GenBank/DDBJ databases">
        <title>Alkalibaculum tamaniensis sp.nov., a new alkaliphilic acetogen, isolated on methoxylated aromatics from a mud volcano.</title>
        <authorList>
            <person name="Khomyakova M.A."/>
            <person name="Merkel A.Y."/>
            <person name="Bonch-Osmolovskaya E.A."/>
            <person name="Slobodkin A.I."/>
        </authorList>
    </citation>
    <scope>NUCLEOTIDE SEQUENCE [LARGE SCALE GENOMIC DNA]</scope>
    <source>
        <strain evidence="4 5">M08DMB</strain>
    </source>
</reference>
<accession>A0A6A7KC42</accession>
<dbReference type="GO" id="GO:0003677">
    <property type="term" value="F:DNA binding"/>
    <property type="evidence" value="ECO:0007669"/>
    <property type="project" value="UniProtKB-UniRule"/>
</dbReference>
<dbReference type="Gene3D" id="1.10.357.10">
    <property type="entry name" value="Tetracycline Repressor, domain 2"/>
    <property type="match status" value="1"/>
</dbReference>
<keyword evidence="1 2" id="KW-0238">DNA-binding</keyword>
<feature type="DNA-binding region" description="H-T-H motif" evidence="2">
    <location>
        <begin position="24"/>
        <end position="43"/>
    </location>
</feature>
<dbReference type="Proteomes" id="UP000440004">
    <property type="component" value="Unassembled WGS sequence"/>
</dbReference>
<comment type="caution">
    <text evidence="4">The sequence shown here is derived from an EMBL/GenBank/DDBJ whole genome shotgun (WGS) entry which is preliminary data.</text>
</comment>
<sequence>MQTKRKIYEVSKKLFLETGYFKVTNKQIAEMANVTHGMIRYYFKKKENIALTMLRENYQIVSSFLLDFIDNNKDPFLFFITMDNLLNRIKNNDDKLRKFLIDISRENIDYNKTTPMNINPEYSENILKMMHTAGKYSETQYRVFVAVIFGAAHSLQYEMDRALDLTFDEFFNEMVHLYIYMLDLKCDEKRIQSYITQSKNLSEQVWNRYPQLMDTKNYLYMSEFPEKTIADNLLEL</sequence>
<evidence type="ECO:0000313" key="5">
    <source>
        <dbReference type="Proteomes" id="UP000440004"/>
    </source>
</evidence>
<organism evidence="4 5">
    <name type="scientific">Alkalibaculum sporogenes</name>
    <dbReference type="NCBI Taxonomy" id="2655001"/>
    <lineage>
        <taxon>Bacteria</taxon>
        <taxon>Bacillati</taxon>
        <taxon>Bacillota</taxon>
        <taxon>Clostridia</taxon>
        <taxon>Eubacteriales</taxon>
        <taxon>Eubacteriaceae</taxon>
        <taxon>Alkalibaculum</taxon>
    </lineage>
</organism>
<evidence type="ECO:0000313" key="4">
    <source>
        <dbReference type="EMBL" id="MPW26966.1"/>
    </source>
</evidence>
<dbReference type="InterPro" id="IPR001647">
    <property type="entry name" value="HTH_TetR"/>
</dbReference>
<keyword evidence="5" id="KW-1185">Reference proteome</keyword>
<dbReference type="EMBL" id="WHNX01000033">
    <property type="protein sequence ID" value="MPW26966.1"/>
    <property type="molecule type" value="Genomic_DNA"/>
</dbReference>
<protein>
    <submittedName>
        <fullName evidence="4">TetR family transcriptional regulator</fullName>
    </submittedName>
</protein>
<gene>
    <name evidence="4" type="ORF">GC105_14370</name>
</gene>
<dbReference type="Pfam" id="PF00440">
    <property type="entry name" value="TetR_N"/>
    <property type="match status" value="1"/>
</dbReference>
<evidence type="ECO:0000256" key="2">
    <source>
        <dbReference type="PROSITE-ProRule" id="PRU00335"/>
    </source>
</evidence>
<dbReference type="SUPFAM" id="SSF46689">
    <property type="entry name" value="Homeodomain-like"/>
    <property type="match status" value="1"/>
</dbReference>